<evidence type="ECO:0000256" key="1">
    <source>
        <dbReference type="SAM" id="MobiDB-lite"/>
    </source>
</evidence>
<gene>
    <name evidence="3" type="ORF">BB559_000403</name>
</gene>
<feature type="signal peptide" evidence="2">
    <location>
        <begin position="1"/>
        <end position="18"/>
    </location>
</feature>
<comment type="caution">
    <text evidence="3">The sequence shown here is derived from an EMBL/GenBank/DDBJ whole genome shotgun (WGS) entry which is preliminary data.</text>
</comment>
<proteinExistence type="predicted"/>
<name>A0A2T9Z5I1_9FUNG</name>
<protein>
    <submittedName>
        <fullName evidence="3">Uncharacterized protein</fullName>
    </submittedName>
</protein>
<reference evidence="3 4" key="1">
    <citation type="journal article" date="2018" name="MBio">
        <title>Comparative Genomics Reveals the Core Gene Toolbox for the Fungus-Insect Symbiosis.</title>
        <authorList>
            <person name="Wang Y."/>
            <person name="Stata M."/>
            <person name="Wang W."/>
            <person name="Stajich J.E."/>
            <person name="White M.M."/>
            <person name="Moncalvo J.M."/>
        </authorList>
    </citation>
    <scope>NUCLEOTIDE SEQUENCE [LARGE SCALE GENOMIC DNA]</scope>
    <source>
        <strain evidence="3 4">AUS-77-4</strain>
    </source>
</reference>
<keyword evidence="2" id="KW-0732">Signal</keyword>
<feature type="chain" id="PRO_5015451061" evidence="2">
    <location>
        <begin position="19"/>
        <end position="129"/>
    </location>
</feature>
<evidence type="ECO:0000256" key="2">
    <source>
        <dbReference type="SAM" id="SignalP"/>
    </source>
</evidence>
<organism evidence="3 4">
    <name type="scientific">Furculomyces boomerangus</name>
    <dbReference type="NCBI Taxonomy" id="61424"/>
    <lineage>
        <taxon>Eukaryota</taxon>
        <taxon>Fungi</taxon>
        <taxon>Fungi incertae sedis</taxon>
        <taxon>Zoopagomycota</taxon>
        <taxon>Kickxellomycotina</taxon>
        <taxon>Harpellomycetes</taxon>
        <taxon>Harpellales</taxon>
        <taxon>Harpellaceae</taxon>
        <taxon>Furculomyces</taxon>
    </lineage>
</organism>
<sequence>MLFVYTLSLFTIASVVSAQAATPSSDAGSEVSDADLASSLDEESPSASKSYSKNKTPPGQTRIPPGLTRIPPGQGRRPGIVYVTRTTFPNVHFVTITPDPVYITVTRSTPIPMGDVPVDSTAPTDMSAA</sequence>
<keyword evidence="4" id="KW-1185">Reference proteome</keyword>
<feature type="region of interest" description="Disordered" evidence="1">
    <location>
        <begin position="21"/>
        <end position="78"/>
    </location>
</feature>
<dbReference type="EMBL" id="MBFT01000018">
    <property type="protein sequence ID" value="PVU99806.1"/>
    <property type="molecule type" value="Genomic_DNA"/>
</dbReference>
<feature type="compositionally biased region" description="Polar residues" evidence="1">
    <location>
        <begin position="45"/>
        <end position="59"/>
    </location>
</feature>
<dbReference type="AlphaFoldDB" id="A0A2T9Z5I1"/>
<dbReference type="Proteomes" id="UP000245699">
    <property type="component" value="Unassembled WGS sequence"/>
</dbReference>
<accession>A0A2T9Z5I1</accession>
<evidence type="ECO:0000313" key="4">
    <source>
        <dbReference type="Proteomes" id="UP000245699"/>
    </source>
</evidence>
<evidence type="ECO:0000313" key="3">
    <source>
        <dbReference type="EMBL" id="PVU99806.1"/>
    </source>
</evidence>